<dbReference type="SUPFAM" id="SSF109998">
    <property type="entry name" value="Triger factor/SurA peptide-binding domain-like"/>
    <property type="match status" value="1"/>
</dbReference>
<dbReference type="Pfam" id="PF13145">
    <property type="entry name" value="Rotamase_2"/>
    <property type="match status" value="1"/>
</dbReference>
<dbReference type="eggNOG" id="COG0760">
    <property type="taxonomic scope" value="Bacteria"/>
</dbReference>
<evidence type="ECO:0000256" key="5">
    <source>
        <dbReference type="PROSITE-ProRule" id="PRU00278"/>
    </source>
</evidence>
<dbReference type="SUPFAM" id="SSF54534">
    <property type="entry name" value="FKBP-like"/>
    <property type="match status" value="1"/>
</dbReference>
<evidence type="ECO:0000256" key="3">
    <source>
        <dbReference type="ARBA" id="ARBA00013194"/>
    </source>
</evidence>
<protein>
    <recommendedName>
        <fullName evidence="3">peptidylprolyl isomerase</fullName>
        <ecNumber evidence="3">5.2.1.8</ecNumber>
    </recommendedName>
</protein>
<feature type="domain" description="PpiC" evidence="7">
    <location>
        <begin position="141"/>
        <end position="231"/>
    </location>
</feature>
<dbReference type="EMBL" id="CP003051">
    <property type="protein sequence ID" value="AGA89793.1"/>
    <property type="molecule type" value="Genomic_DNA"/>
</dbReference>
<dbReference type="HOGENOM" id="CLU_034646_1_1_6"/>
<evidence type="ECO:0000259" key="7">
    <source>
        <dbReference type="PROSITE" id="PS50198"/>
    </source>
</evidence>
<keyword evidence="5 8" id="KW-0413">Isomerase</keyword>
<feature type="signal peptide" evidence="6">
    <location>
        <begin position="1"/>
        <end position="25"/>
    </location>
</feature>
<keyword evidence="6" id="KW-0732">Signal</keyword>
<gene>
    <name evidence="8" type="ORF">Thimo_0967</name>
</gene>
<reference evidence="8 9" key="1">
    <citation type="submission" date="2011-09" db="EMBL/GenBank/DDBJ databases">
        <title>Complete sequence of chromosome of Thioflavicoccus mobilis 8321.</title>
        <authorList>
            <consortium name="US DOE Joint Genome Institute"/>
            <person name="Lucas S."/>
            <person name="Han J."/>
            <person name="Lapidus A."/>
            <person name="Cheng J.-F."/>
            <person name="Goodwin L."/>
            <person name="Pitluck S."/>
            <person name="Peters L."/>
            <person name="Ovchinnikova G."/>
            <person name="Lu M."/>
            <person name="Detter J.C."/>
            <person name="Han C."/>
            <person name="Tapia R."/>
            <person name="Land M."/>
            <person name="Hauser L."/>
            <person name="Kyrpides N."/>
            <person name="Ivanova N."/>
            <person name="Pagani I."/>
            <person name="Vogl K."/>
            <person name="Liu Z."/>
            <person name="Imhoff J."/>
            <person name="Thiel V."/>
            <person name="Frigaard N.-U."/>
            <person name="Bryant D."/>
            <person name="Woyke T."/>
        </authorList>
    </citation>
    <scope>NUCLEOTIDE SEQUENCE [LARGE SCALE GENOMIC DNA]</scope>
    <source>
        <strain evidence="8 9">8321</strain>
    </source>
</reference>
<sequence length="290" mass="32514">MKNPRFTALAAGLCLAIAMLAPACATEDEPSDDSVIATINGEQIPLETFRIFYFERMREEQAQNNQEFQEQVFNEFINLVVVAQEGEKRKLDEREDVRSAVQLQNMKILSTATQQTVLQDNPPTEKELKEAYDKFVAGAERTEYKASHILVADEDEAKKLIAQLDKGAEFAELAKERSLGPTGKNGGDLDWFSADQMVKPFADAIKALKPGHYTEKPVHTQFGWHVILLEETRKAQPPSFEDAKPQLVAAVQRQHLAEVVTELRKDSVVTLNTDIVKLKDGEETEEGAKK</sequence>
<dbReference type="Proteomes" id="UP000010816">
    <property type="component" value="Chromosome"/>
</dbReference>
<dbReference type="EC" id="5.2.1.8" evidence="3"/>
<dbReference type="OrthoDB" id="14196at2"/>
<dbReference type="InterPro" id="IPR027304">
    <property type="entry name" value="Trigger_fact/SurA_dom_sf"/>
</dbReference>
<evidence type="ECO:0000256" key="2">
    <source>
        <dbReference type="ARBA" id="ARBA00007656"/>
    </source>
</evidence>
<dbReference type="InterPro" id="IPR050245">
    <property type="entry name" value="PrsA_foldase"/>
</dbReference>
<dbReference type="PANTHER" id="PTHR47245">
    <property type="entry name" value="PEPTIDYLPROLYL ISOMERASE"/>
    <property type="match status" value="1"/>
</dbReference>
<dbReference type="AlphaFoldDB" id="L0GSP6"/>
<evidence type="ECO:0000256" key="6">
    <source>
        <dbReference type="SAM" id="SignalP"/>
    </source>
</evidence>
<evidence type="ECO:0000256" key="4">
    <source>
        <dbReference type="ARBA" id="ARBA00023110"/>
    </source>
</evidence>
<comment type="catalytic activity">
    <reaction evidence="1">
        <text>[protein]-peptidylproline (omega=180) = [protein]-peptidylproline (omega=0)</text>
        <dbReference type="Rhea" id="RHEA:16237"/>
        <dbReference type="Rhea" id="RHEA-COMP:10747"/>
        <dbReference type="Rhea" id="RHEA-COMP:10748"/>
        <dbReference type="ChEBI" id="CHEBI:83833"/>
        <dbReference type="ChEBI" id="CHEBI:83834"/>
        <dbReference type="EC" id="5.2.1.8"/>
    </reaction>
</comment>
<keyword evidence="9" id="KW-1185">Reference proteome</keyword>
<organism evidence="8 9">
    <name type="scientific">Thioflavicoccus mobilis 8321</name>
    <dbReference type="NCBI Taxonomy" id="765912"/>
    <lineage>
        <taxon>Bacteria</taxon>
        <taxon>Pseudomonadati</taxon>
        <taxon>Pseudomonadota</taxon>
        <taxon>Gammaproteobacteria</taxon>
        <taxon>Chromatiales</taxon>
        <taxon>Chromatiaceae</taxon>
        <taxon>Thioflavicoccus</taxon>
    </lineage>
</organism>
<evidence type="ECO:0000313" key="9">
    <source>
        <dbReference type="Proteomes" id="UP000010816"/>
    </source>
</evidence>
<proteinExistence type="inferred from homology"/>
<name>L0GSP6_9GAMM</name>
<keyword evidence="4 5" id="KW-0697">Rotamase</keyword>
<dbReference type="RefSeq" id="WP_015279938.1">
    <property type="nucleotide sequence ID" value="NC_019940.1"/>
</dbReference>
<dbReference type="PANTHER" id="PTHR47245:SF2">
    <property type="entry name" value="PEPTIDYL-PROLYL CIS-TRANS ISOMERASE HP_0175-RELATED"/>
    <property type="match status" value="1"/>
</dbReference>
<feature type="chain" id="PRO_5007921360" description="peptidylprolyl isomerase" evidence="6">
    <location>
        <begin position="26"/>
        <end position="290"/>
    </location>
</feature>
<dbReference type="InterPro" id="IPR000297">
    <property type="entry name" value="PPIase_PpiC"/>
</dbReference>
<evidence type="ECO:0000313" key="8">
    <source>
        <dbReference type="EMBL" id="AGA89793.1"/>
    </source>
</evidence>
<dbReference type="GO" id="GO:0003755">
    <property type="term" value="F:peptidyl-prolyl cis-trans isomerase activity"/>
    <property type="evidence" value="ECO:0007669"/>
    <property type="project" value="UniProtKB-KW"/>
</dbReference>
<comment type="similarity">
    <text evidence="2">Belongs to the PpiC/parvulin rotamase family.</text>
</comment>
<dbReference type="KEGG" id="tmb:Thimo_0967"/>
<dbReference type="Gene3D" id="3.10.50.40">
    <property type="match status" value="1"/>
</dbReference>
<accession>L0GSP6</accession>
<dbReference type="PROSITE" id="PS50198">
    <property type="entry name" value="PPIC_PPIASE_2"/>
    <property type="match status" value="1"/>
</dbReference>
<dbReference type="STRING" id="765912.Thimo_0967"/>
<evidence type="ECO:0000256" key="1">
    <source>
        <dbReference type="ARBA" id="ARBA00000971"/>
    </source>
</evidence>
<dbReference type="InterPro" id="IPR046357">
    <property type="entry name" value="PPIase_dom_sf"/>
</dbReference>